<protein>
    <submittedName>
        <fullName evidence="2">Uncharacterized protein</fullName>
    </submittedName>
</protein>
<keyword evidence="1" id="KW-1133">Transmembrane helix</keyword>
<dbReference type="OrthoDB" id="8452264at2"/>
<evidence type="ECO:0000313" key="2">
    <source>
        <dbReference type="EMBL" id="SNZ06398.1"/>
    </source>
</evidence>
<evidence type="ECO:0000313" key="3">
    <source>
        <dbReference type="Proteomes" id="UP000219439"/>
    </source>
</evidence>
<reference evidence="2 3" key="1">
    <citation type="submission" date="2017-09" db="EMBL/GenBank/DDBJ databases">
        <authorList>
            <person name="Ehlers B."/>
            <person name="Leendertz F.H."/>
        </authorList>
    </citation>
    <scope>NUCLEOTIDE SEQUENCE [LARGE SCALE GENOMIC DNA]</scope>
    <source>
        <strain evidence="2 3">DSM 18289</strain>
    </source>
</reference>
<keyword evidence="1" id="KW-0812">Transmembrane</keyword>
<name>A0A285NAQ4_9HYPH</name>
<accession>A0A285NAQ4</accession>
<dbReference type="AlphaFoldDB" id="A0A285NAQ4"/>
<sequence>MPSLPGIFQIGSYEMVVLQVLLLAGIIGAITAKAKGRSGTIWFILSVATFGAGILVVLFMPAIVKQDSEVQSDAEHQADSDGGSD</sequence>
<keyword evidence="3" id="KW-1185">Reference proteome</keyword>
<dbReference type="RefSeq" id="WP_097151732.1">
    <property type="nucleotide sequence ID" value="NZ_OBEL01000001.1"/>
</dbReference>
<dbReference type="Proteomes" id="UP000219439">
    <property type="component" value="Unassembled WGS sequence"/>
</dbReference>
<organism evidence="2 3">
    <name type="scientific">Cohaesibacter gelatinilyticus</name>
    <dbReference type="NCBI Taxonomy" id="372072"/>
    <lineage>
        <taxon>Bacteria</taxon>
        <taxon>Pseudomonadati</taxon>
        <taxon>Pseudomonadota</taxon>
        <taxon>Alphaproteobacteria</taxon>
        <taxon>Hyphomicrobiales</taxon>
        <taxon>Cohaesibacteraceae</taxon>
    </lineage>
</organism>
<feature type="transmembrane region" description="Helical" evidence="1">
    <location>
        <begin position="6"/>
        <end position="30"/>
    </location>
</feature>
<proteinExistence type="predicted"/>
<keyword evidence="1" id="KW-0472">Membrane</keyword>
<evidence type="ECO:0000256" key="1">
    <source>
        <dbReference type="SAM" id="Phobius"/>
    </source>
</evidence>
<gene>
    <name evidence="2" type="ORF">SAMN06265368_0406</name>
</gene>
<feature type="transmembrane region" description="Helical" evidence="1">
    <location>
        <begin position="42"/>
        <end position="64"/>
    </location>
</feature>
<dbReference type="EMBL" id="OBEL01000001">
    <property type="protein sequence ID" value="SNZ06398.1"/>
    <property type="molecule type" value="Genomic_DNA"/>
</dbReference>